<accession>A0A0V0YJ86</accession>
<evidence type="ECO:0000313" key="2">
    <source>
        <dbReference type="EMBL" id="KRY00157.1"/>
    </source>
</evidence>
<evidence type="ECO:0000313" key="3">
    <source>
        <dbReference type="Proteomes" id="UP000054815"/>
    </source>
</evidence>
<reference evidence="2 3" key="1">
    <citation type="submission" date="2015-01" db="EMBL/GenBank/DDBJ databases">
        <title>Evolution of Trichinella species and genotypes.</title>
        <authorList>
            <person name="Korhonen P.K."/>
            <person name="Edoardo P."/>
            <person name="Giuseppe L.R."/>
            <person name="Gasser R.B."/>
        </authorList>
    </citation>
    <scope>NUCLEOTIDE SEQUENCE [LARGE SCALE GENOMIC DNA]</scope>
    <source>
        <strain evidence="2">ISS141</strain>
    </source>
</reference>
<feature type="compositionally biased region" description="Basic and acidic residues" evidence="1">
    <location>
        <begin position="21"/>
        <end position="34"/>
    </location>
</feature>
<dbReference type="AlphaFoldDB" id="A0A0V0YJ86"/>
<comment type="caution">
    <text evidence="2">The sequence shown here is derived from an EMBL/GenBank/DDBJ whole genome shotgun (WGS) entry which is preliminary data.</text>
</comment>
<sequence>MKFASPYLLDKKRSEKKIYNDAKKEKARERERKGMLKANEQMEKAQMPTTSLKLASLSCCDKQLA</sequence>
<proteinExistence type="predicted"/>
<organism evidence="2 3">
    <name type="scientific">Trichinella pseudospiralis</name>
    <name type="common">Parasitic roundworm</name>
    <dbReference type="NCBI Taxonomy" id="6337"/>
    <lineage>
        <taxon>Eukaryota</taxon>
        <taxon>Metazoa</taxon>
        <taxon>Ecdysozoa</taxon>
        <taxon>Nematoda</taxon>
        <taxon>Enoplea</taxon>
        <taxon>Dorylaimia</taxon>
        <taxon>Trichinellida</taxon>
        <taxon>Trichinellidae</taxon>
        <taxon>Trichinella</taxon>
    </lineage>
</organism>
<dbReference type="EMBL" id="JYDU01000010">
    <property type="protein sequence ID" value="KRY00157.1"/>
    <property type="molecule type" value="Genomic_DNA"/>
</dbReference>
<name>A0A0V0YJ86_TRIPS</name>
<feature type="region of interest" description="Disordered" evidence="1">
    <location>
        <begin position="21"/>
        <end position="49"/>
    </location>
</feature>
<dbReference type="Proteomes" id="UP000054815">
    <property type="component" value="Unassembled WGS sequence"/>
</dbReference>
<protein>
    <submittedName>
        <fullName evidence="2">Uncharacterized protein</fullName>
    </submittedName>
</protein>
<evidence type="ECO:0000256" key="1">
    <source>
        <dbReference type="SAM" id="MobiDB-lite"/>
    </source>
</evidence>
<gene>
    <name evidence="2" type="ORF">T4E_4694</name>
</gene>